<reference evidence="3" key="1">
    <citation type="submission" date="2016-10" db="EMBL/GenBank/DDBJ databases">
        <authorList>
            <person name="Varghese N."/>
            <person name="Submissions S."/>
        </authorList>
    </citation>
    <scope>NUCLEOTIDE SEQUENCE [LARGE SCALE GENOMIC DNA]</scope>
    <source>
        <strain evidence="3">DSM 27839</strain>
    </source>
</reference>
<dbReference type="AlphaFoldDB" id="A0A1H3DDH5"/>
<dbReference type="OrthoDB" id="7870197at2"/>
<keyword evidence="3" id="KW-1185">Reference proteome</keyword>
<evidence type="ECO:0000313" key="2">
    <source>
        <dbReference type="EMBL" id="SDX64178.1"/>
    </source>
</evidence>
<sequence>MADLELPDIPDVVFAELQSLARRSELSVEDYAKDVICDAVAQFWHSSKDDITITQLQANLEAILRVAEREPVFIVREDGQRHVILPPEEFERINRSTEDR</sequence>
<dbReference type="STRING" id="985054.SAMN05444358_10864"/>
<gene>
    <name evidence="2" type="ORF">SAMN05444358_10864</name>
</gene>
<evidence type="ECO:0000256" key="1">
    <source>
        <dbReference type="ARBA" id="ARBA00009981"/>
    </source>
</evidence>
<dbReference type="InterPro" id="IPR036165">
    <property type="entry name" value="YefM-like_sf"/>
</dbReference>
<comment type="similarity">
    <text evidence="1">Belongs to the phD/YefM antitoxin family.</text>
</comment>
<protein>
    <submittedName>
        <fullName evidence="2">Antitoxin Phd_YefM, type II toxin-antitoxin system</fullName>
    </submittedName>
</protein>
<dbReference type="Gene3D" id="3.40.1620.10">
    <property type="entry name" value="YefM-like domain"/>
    <property type="match status" value="1"/>
</dbReference>
<dbReference type="SUPFAM" id="SSF143120">
    <property type="entry name" value="YefM-like"/>
    <property type="match status" value="1"/>
</dbReference>
<dbReference type="RefSeq" id="WP_074738214.1">
    <property type="nucleotide sequence ID" value="NZ_FNNP01000008.1"/>
</dbReference>
<organism evidence="2 3">
    <name type="scientific">Ruegeria halocynthiae</name>
    <dbReference type="NCBI Taxonomy" id="985054"/>
    <lineage>
        <taxon>Bacteria</taxon>
        <taxon>Pseudomonadati</taxon>
        <taxon>Pseudomonadota</taxon>
        <taxon>Alphaproteobacteria</taxon>
        <taxon>Rhodobacterales</taxon>
        <taxon>Roseobacteraceae</taxon>
        <taxon>Ruegeria</taxon>
    </lineage>
</organism>
<name>A0A1H3DDH5_9RHOB</name>
<dbReference type="Proteomes" id="UP000183400">
    <property type="component" value="Unassembled WGS sequence"/>
</dbReference>
<accession>A0A1H3DDH5</accession>
<evidence type="ECO:0000313" key="3">
    <source>
        <dbReference type="Proteomes" id="UP000183400"/>
    </source>
</evidence>
<proteinExistence type="inferred from homology"/>
<dbReference type="EMBL" id="FNNP01000008">
    <property type="protein sequence ID" value="SDX64178.1"/>
    <property type="molecule type" value="Genomic_DNA"/>
</dbReference>